<feature type="transmembrane region" description="Helical" evidence="1">
    <location>
        <begin position="188"/>
        <end position="205"/>
    </location>
</feature>
<sequence length="299" mass="33494">MTKLRSPLFSIDAHGRVGQDLLFTTGKTGKLAKKNPVPTGPTSWPQIYHRWLYQDYALLWTEIPQATRDTWNALAAGTTRSGFNLFMQDRLTTLPDIAAWWHLDGIGGAAAPDSSLNGNHGTITGSQAVPFIFNNGLLSDGLTDRIDVPHSTSLNIGNDDVYTVETIVRFETLPDSAFFSKYDDFGPLYYPFYLATFGAYFFFLVKDTAGNTIQFYGYPYALKTPYRIALVREQTLVRFYINGFEVANVTNPLILDCSNPNPIYFATTAFYFSNVTSDETIIWTRALSPAAILMHAERK</sequence>
<dbReference type="Gene3D" id="2.60.120.200">
    <property type="match status" value="1"/>
</dbReference>
<gene>
    <name evidence="2" type="ORF">LCGC14_1105820</name>
</gene>
<accession>A0A0F9PRB2</accession>
<name>A0A0F9PRB2_9ZZZZ</name>
<evidence type="ECO:0000313" key="2">
    <source>
        <dbReference type="EMBL" id="KKN03626.1"/>
    </source>
</evidence>
<keyword evidence="1" id="KW-1133">Transmembrane helix</keyword>
<dbReference type="InterPro" id="IPR013320">
    <property type="entry name" value="ConA-like_dom_sf"/>
</dbReference>
<dbReference type="AlphaFoldDB" id="A0A0F9PRB2"/>
<proteinExistence type="predicted"/>
<dbReference type="EMBL" id="LAZR01005015">
    <property type="protein sequence ID" value="KKN03626.1"/>
    <property type="molecule type" value="Genomic_DNA"/>
</dbReference>
<keyword evidence="1" id="KW-0472">Membrane</keyword>
<protein>
    <recommendedName>
        <fullName evidence="3">LamG-like jellyroll fold domain-containing protein</fullName>
    </recommendedName>
</protein>
<reference evidence="2" key="1">
    <citation type="journal article" date="2015" name="Nature">
        <title>Complex archaea that bridge the gap between prokaryotes and eukaryotes.</title>
        <authorList>
            <person name="Spang A."/>
            <person name="Saw J.H."/>
            <person name="Jorgensen S.L."/>
            <person name="Zaremba-Niedzwiedzka K."/>
            <person name="Martijn J."/>
            <person name="Lind A.E."/>
            <person name="van Eijk R."/>
            <person name="Schleper C."/>
            <person name="Guy L."/>
            <person name="Ettema T.J."/>
        </authorList>
    </citation>
    <scope>NUCLEOTIDE SEQUENCE</scope>
</reference>
<evidence type="ECO:0000256" key="1">
    <source>
        <dbReference type="SAM" id="Phobius"/>
    </source>
</evidence>
<evidence type="ECO:0008006" key="3">
    <source>
        <dbReference type="Google" id="ProtNLM"/>
    </source>
</evidence>
<keyword evidence="1" id="KW-0812">Transmembrane</keyword>
<dbReference type="Pfam" id="PF13385">
    <property type="entry name" value="Laminin_G_3"/>
    <property type="match status" value="1"/>
</dbReference>
<dbReference type="SUPFAM" id="SSF49899">
    <property type="entry name" value="Concanavalin A-like lectins/glucanases"/>
    <property type="match status" value="1"/>
</dbReference>
<comment type="caution">
    <text evidence="2">The sequence shown here is derived from an EMBL/GenBank/DDBJ whole genome shotgun (WGS) entry which is preliminary data.</text>
</comment>
<organism evidence="2">
    <name type="scientific">marine sediment metagenome</name>
    <dbReference type="NCBI Taxonomy" id="412755"/>
    <lineage>
        <taxon>unclassified sequences</taxon>
        <taxon>metagenomes</taxon>
        <taxon>ecological metagenomes</taxon>
    </lineage>
</organism>